<proteinExistence type="predicted"/>
<feature type="signal peptide" evidence="2">
    <location>
        <begin position="1"/>
        <end position="17"/>
    </location>
</feature>
<feature type="region of interest" description="Disordered" evidence="1">
    <location>
        <begin position="284"/>
        <end position="316"/>
    </location>
</feature>
<protein>
    <recommendedName>
        <fullName evidence="5">F-box domain-containing protein</fullName>
    </recommendedName>
</protein>
<evidence type="ECO:0000256" key="2">
    <source>
        <dbReference type="SAM" id="SignalP"/>
    </source>
</evidence>
<keyword evidence="4" id="KW-1185">Reference proteome</keyword>
<reference evidence="3 4" key="1">
    <citation type="submission" date="2024-03" db="EMBL/GenBank/DDBJ databases">
        <title>Genome-scale model development and genomic sequencing of the oleaginous clade Lipomyces.</title>
        <authorList>
            <consortium name="Lawrence Berkeley National Laboratory"/>
            <person name="Czajka J.J."/>
            <person name="Han Y."/>
            <person name="Kim J."/>
            <person name="Mondo S.J."/>
            <person name="Hofstad B.A."/>
            <person name="Robles A."/>
            <person name="Haridas S."/>
            <person name="Riley R."/>
            <person name="LaButti K."/>
            <person name="Pangilinan J."/>
            <person name="Andreopoulos W."/>
            <person name="Lipzen A."/>
            <person name="Yan J."/>
            <person name="Wang M."/>
            <person name="Ng V."/>
            <person name="Grigoriev I.V."/>
            <person name="Spatafora J.W."/>
            <person name="Magnuson J.K."/>
            <person name="Baker S.E."/>
            <person name="Pomraning K.R."/>
        </authorList>
    </citation>
    <scope>NUCLEOTIDE SEQUENCE [LARGE SCALE GENOMIC DNA]</scope>
    <source>
        <strain evidence="3 4">Phaff 52-87</strain>
    </source>
</reference>
<organism evidence="3 4">
    <name type="scientific">Myxozyma melibiosi</name>
    <dbReference type="NCBI Taxonomy" id="54550"/>
    <lineage>
        <taxon>Eukaryota</taxon>
        <taxon>Fungi</taxon>
        <taxon>Dikarya</taxon>
        <taxon>Ascomycota</taxon>
        <taxon>Saccharomycotina</taxon>
        <taxon>Lipomycetes</taxon>
        <taxon>Lipomycetales</taxon>
        <taxon>Lipomycetaceae</taxon>
        <taxon>Myxozyma</taxon>
    </lineage>
</organism>
<accession>A0ABR1F1M7</accession>
<feature type="region of interest" description="Disordered" evidence="1">
    <location>
        <begin position="200"/>
        <end position="220"/>
    </location>
</feature>
<dbReference type="EMBL" id="JBBJBU010000010">
    <property type="protein sequence ID" value="KAK7203759.1"/>
    <property type="molecule type" value="Genomic_DNA"/>
</dbReference>
<feature type="chain" id="PRO_5046419943" description="F-box domain-containing protein" evidence="2">
    <location>
        <begin position="18"/>
        <end position="568"/>
    </location>
</feature>
<keyword evidence="2" id="KW-0732">Signal</keyword>
<dbReference type="Proteomes" id="UP001498771">
    <property type="component" value="Unassembled WGS sequence"/>
</dbReference>
<comment type="caution">
    <text evidence="3">The sequence shown here is derived from an EMBL/GenBank/DDBJ whole genome shotgun (WGS) entry which is preliminary data.</text>
</comment>
<evidence type="ECO:0000313" key="4">
    <source>
        <dbReference type="Proteomes" id="UP001498771"/>
    </source>
</evidence>
<dbReference type="GeneID" id="90038718"/>
<sequence>MPADILSAILLLPDLRALQTCSIPSTTYAPPPFQPRLRSLRILRLRSLDEARTVAGILHACRDTLACISIRVAERDDLADNVINDLEPRLWNPAPQNEDDGDEIDLTTTNLKSQFLHVLLTNPSSSEPLKLKIESLALFNFPRLNLDFLSSIVRFSGLHTLRLDTMDNQVLSTLSRDTVLPPVMKVLDLTFGKAAFPLAPTAATPEPPAHEGQPSEIENRPPMMSTLLRDLRAVENLNLKLFCEPLTEGRVMSEYIAPWLLSLNSSSNSNNINAREKHRYHQYHAHHHHLRHLRHSQRRQSQHDSRRHTQTHRRNQSTCTACAAAAAIATPSTPPVHLKKLSIHIWSIAAGQSIALAPWSLQDLQTLATSAAGRHIRSLAIDFSRHVIAFEDLVSHMQKLPALQHLYLNYTPTTYYGMGVYDVCRRQATILKAALPGLELLWMNSIELVVPIRCKRSPSPSVSESNPRSTSTASNSGVSTPVVTERSVVRSGGVDGEAIERLATEGLVSNDDHHSIDDDEEYAYDEEFEDDYEEEEEEYEETAGYDEHFGDEFFADDNNFHIFATKLF</sequence>
<evidence type="ECO:0000313" key="3">
    <source>
        <dbReference type="EMBL" id="KAK7203759.1"/>
    </source>
</evidence>
<dbReference type="RefSeq" id="XP_064766792.1">
    <property type="nucleotide sequence ID" value="XM_064913206.1"/>
</dbReference>
<feature type="compositionally biased region" description="Polar residues" evidence="1">
    <location>
        <begin position="458"/>
        <end position="482"/>
    </location>
</feature>
<feature type="region of interest" description="Disordered" evidence="1">
    <location>
        <begin position="521"/>
        <end position="543"/>
    </location>
</feature>
<gene>
    <name evidence="3" type="ORF">BZA70DRAFT_282001</name>
</gene>
<evidence type="ECO:0000256" key="1">
    <source>
        <dbReference type="SAM" id="MobiDB-lite"/>
    </source>
</evidence>
<evidence type="ECO:0008006" key="5">
    <source>
        <dbReference type="Google" id="ProtNLM"/>
    </source>
</evidence>
<feature type="region of interest" description="Disordered" evidence="1">
    <location>
        <begin position="456"/>
        <end position="485"/>
    </location>
</feature>
<name>A0ABR1F1M7_9ASCO</name>
<feature type="compositionally biased region" description="Basic residues" evidence="1">
    <location>
        <begin position="284"/>
        <end position="315"/>
    </location>
</feature>